<dbReference type="PANTHER" id="PTHR31635:SF196">
    <property type="entry name" value="REVERSE TRANSCRIPTASE DOMAIN-CONTAINING PROTEIN-RELATED"/>
    <property type="match status" value="1"/>
</dbReference>
<dbReference type="Proteomes" id="UP001066276">
    <property type="component" value="Chromosome 4_2"/>
</dbReference>
<accession>A0AAV7SA61</accession>
<proteinExistence type="predicted"/>
<dbReference type="AlphaFoldDB" id="A0AAV7SA61"/>
<dbReference type="EMBL" id="JANPWB010000008">
    <property type="protein sequence ID" value="KAJ1161102.1"/>
    <property type="molecule type" value="Genomic_DNA"/>
</dbReference>
<evidence type="ECO:0000259" key="1">
    <source>
        <dbReference type="Pfam" id="PF00078"/>
    </source>
</evidence>
<reference evidence="2" key="1">
    <citation type="journal article" date="2022" name="bioRxiv">
        <title>Sequencing and chromosome-scale assembly of the giantPleurodeles waltlgenome.</title>
        <authorList>
            <person name="Brown T."/>
            <person name="Elewa A."/>
            <person name="Iarovenko S."/>
            <person name="Subramanian E."/>
            <person name="Araus A.J."/>
            <person name="Petzold A."/>
            <person name="Susuki M."/>
            <person name="Suzuki K.-i.T."/>
            <person name="Hayashi T."/>
            <person name="Toyoda A."/>
            <person name="Oliveira C."/>
            <person name="Osipova E."/>
            <person name="Leigh N.D."/>
            <person name="Simon A."/>
            <person name="Yun M.H."/>
        </authorList>
    </citation>
    <scope>NUCLEOTIDE SEQUENCE</scope>
    <source>
        <strain evidence="2">20211129_DDA</strain>
        <tissue evidence="2">Liver</tissue>
    </source>
</reference>
<protein>
    <recommendedName>
        <fullName evidence="1">Reverse transcriptase domain-containing protein</fullName>
    </recommendedName>
</protein>
<dbReference type="SUPFAM" id="SSF56672">
    <property type="entry name" value="DNA/RNA polymerases"/>
    <property type="match status" value="1"/>
</dbReference>
<dbReference type="InterPro" id="IPR043502">
    <property type="entry name" value="DNA/RNA_pol_sf"/>
</dbReference>
<comment type="caution">
    <text evidence="2">The sequence shown here is derived from an EMBL/GenBank/DDBJ whole genome shotgun (WGS) entry which is preliminary data.</text>
</comment>
<gene>
    <name evidence="2" type="ORF">NDU88_001590</name>
</gene>
<evidence type="ECO:0000313" key="2">
    <source>
        <dbReference type="EMBL" id="KAJ1161102.1"/>
    </source>
</evidence>
<name>A0AAV7SA61_PLEWA</name>
<feature type="domain" description="Reverse transcriptase" evidence="1">
    <location>
        <begin position="2"/>
        <end position="181"/>
    </location>
</feature>
<sequence length="189" mass="21212">MVNRLNKVIAKIVHPDQSCGIWGRQIADSLAVVRDTIKYIKSQKVQTTFVSLDQEKAFNCISHEFMDWTLRALGVGDFFCNMVTTMYRGISSTALLNGWKTDPFPVLSGVRQGSPLSPLMLICVIELITKCMRQNWDIRGETAPGSKGKGKVKCSFYMDDVSVFCAGGHSIKELEKTYQAWKVVSSKYQ</sequence>
<dbReference type="Pfam" id="PF00078">
    <property type="entry name" value="RVT_1"/>
    <property type="match status" value="1"/>
</dbReference>
<dbReference type="PANTHER" id="PTHR31635">
    <property type="entry name" value="REVERSE TRANSCRIPTASE DOMAIN-CONTAINING PROTEIN-RELATED"/>
    <property type="match status" value="1"/>
</dbReference>
<keyword evidence="3" id="KW-1185">Reference proteome</keyword>
<evidence type="ECO:0000313" key="3">
    <source>
        <dbReference type="Proteomes" id="UP001066276"/>
    </source>
</evidence>
<organism evidence="2 3">
    <name type="scientific">Pleurodeles waltl</name>
    <name type="common">Iberian ribbed newt</name>
    <dbReference type="NCBI Taxonomy" id="8319"/>
    <lineage>
        <taxon>Eukaryota</taxon>
        <taxon>Metazoa</taxon>
        <taxon>Chordata</taxon>
        <taxon>Craniata</taxon>
        <taxon>Vertebrata</taxon>
        <taxon>Euteleostomi</taxon>
        <taxon>Amphibia</taxon>
        <taxon>Batrachia</taxon>
        <taxon>Caudata</taxon>
        <taxon>Salamandroidea</taxon>
        <taxon>Salamandridae</taxon>
        <taxon>Pleurodelinae</taxon>
        <taxon>Pleurodeles</taxon>
    </lineage>
</organism>
<dbReference type="InterPro" id="IPR000477">
    <property type="entry name" value="RT_dom"/>
</dbReference>